<comment type="similarity">
    <text evidence="1">Belongs to the PrpF family.</text>
</comment>
<accession>A0ABT4M390</accession>
<dbReference type="PANTHER" id="PTHR43709:SF2">
    <property type="entry name" value="DUF453 DOMAIN PROTEIN (AFU_ORTHOLOGUE AFUA_6G00360)"/>
    <property type="match status" value="1"/>
</dbReference>
<dbReference type="Pfam" id="PF04303">
    <property type="entry name" value="PrpF"/>
    <property type="match status" value="1"/>
</dbReference>
<dbReference type="Proteomes" id="UP001068379">
    <property type="component" value="Unassembled WGS sequence"/>
</dbReference>
<dbReference type="PANTHER" id="PTHR43709">
    <property type="entry name" value="ACONITATE ISOMERASE-RELATED"/>
    <property type="match status" value="1"/>
</dbReference>
<protein>
    <submittedName>
        <fullName evidence="3">PrpF family protein</fullName>
    </submittedName>
</protein>
<sequence length="390" mass="41023">MADPASDRPLPGTDSLPAVFMRGGTSKGLILHRADLPARQEDWSALFVALMGSPDAYGRQLNGMGGGVSSVSKICVVGPPSVPGADVDYTFAQVMVDEARVDFGGNCGNMSSAIGPFALDEGLIKAAGPEACVRIHNTNTGKIIHAFFPTEGDKAGVRGDLRIPGVSGTGAPIRLEFLDPGGASTGRLLPTGQAAQWLEIPGRGRFRVSMVDAANACVLVDPQSAGLTGLEMPAELTARPDVLEMLNDIRIHASVAMGIAGSLEEARGRRMIPFVGIVSPPRDAVMLSGEMIRAEAVDLTVRMISSGQPHQALQLTASLCIAVAARIDGTVAAVAARRDGRRKALRIGMPSGVLTVGADVRRDDAGWVAERGYFFRTARRLFEGRVYPMP</sequence>
<name>A0ABT4M390_9BURK</name>
<evidence type="ECO:0000313" key="4">
    <source>
        <dbReference type="Proteomes" id="UP001068379"/>
    </source>
</evidence>
<dbReference type="EMBL" id="JAPWHE010000003">
    <property type="protein sequence ID" value="MCZ4329728.1"/>
    <property type="molecule type" value="Genomic_DNA"/>
</dbReference>
<dbReference type="SUPFAM" id="SSF54506">
    <property type="entry name" value="Diaminopimelate epimerase-like"/>
    <property type="match status" value="2"/>
</dbReference>
<keyword evidence="2" id="KW-0413">Isomerase</keyword>
<keyword evidence="4" id="KW-1185">Reference proteome</keyword>
<gene>
    <name evidence="3" type="ORF">O4H32_07170</name>
</gene>
<dbReference type="RefSeq" id="WP_269357887.1">
    <property type="nucleotide sequence ID" value="NZ_JAPWHE010000003.1"/>
</dbReference>
<proteinExistence type="inferred from homology"/>
<dbReference type="Gene3D" id="3.10.310.10">
    <property type="entry name" value="Diaminopimelate Epimerase, Chain A, domain 1"/>
    <property type="match status" value="2"/>
</dbReference>
<evidence type="ECO:0000256" key="1">
    <source>
        <dbReference type="ARBA" id="ARBA00007673"/>
    </source>
</evidence>
<reference evidence="3" key="1">
    <citation type="submission" date="2022-12" db="EMBL/GenBank/DDBJ databases">
        <title>Bacterial isolates from different developmental stages of Nematostella vectensis.</title>
        <authorList>
            <person name="Fraune S."/>
        </authorList>
    </citation>
    <scope>NUCLEOTIDE SEQUENCE</scope>
    <source>
        <strain evidence="3">G21619-S1</strain>
    </source>
</reference>
<organism evidence="3 4">
    <name type="scientific">Castellaniella denitrificans</name>
    <dbReference type="NCBI Taxonomy" id="56119"/>
    <lineage>
        <taxon>Bacteria</taxon>
        <taxon>Pseudomonadati</taxon>
        <taxon>Pseudomonadota</taxon>
        <taxon>Betaproteobacteria</taxon>
        <taxon>Burkholderiales</taxon>
        <taxon>Alcaligenaceae</taxon>
        <taxon>Castellaniella</taxon>
    </lineage>
</organism>
<dbReference type="InterPro" id="IPR007400">
    <property type="entry name" value="PrpF-like"/>
</dbReference>
<evidence type="ECO:0000256" key="2">
    <source>
        <dbReference type="ARBA" id="ARBA00023235"/>
    </source>
</evidence>
<evidence type="ECO:0000313" key="3">
    <source>
        <dbReference type="EMBL" id="MCZ4329728.1"/>
    </source>
</evidence>
<comment type="caution">
    <text evidence="3">The sequence shown here is derived from an EMBL/GenBank/DDBJ whole genome shotgun (WGS) entry which is preliminary data.</text>
</comment>